<dbReference type="KEGG" id="muh:HYN43_009085"/>
<dbReference type="EMBL" id="CP032869">
    <property type="protein sequence ID" value="AYL95438.1"/>
    <property type="molecule type" value="Genomic_DNA"/>
</dbReference>
<organism evidence="1 2">
    <name type="scientific">Mucilaginibacter celer</name>
    <dbReference type="NCBI Taxonomy" id="2305508"/>
    <lineage>
        <taxon>Bacteria</taxon>
        <taxon>Pseudomonadati</taxon>
        <taxon>Bacteroidota</taxon>
        <taxon>Sphingobacteriia</taxon>
        <taxon>Sphingobacteriales</taxon>
        <taxon>Sphingobacteriaceae</taxon>
        <taxon>Mucilaginibacter</taxon>
    </lineage>
</organism>
<dbReference type="Proteomes" id="UP000270046">
    <property type="component" value="Chromosome"/>
</dbReference>
<dbReference type="OrthoDB" id="799215at2"/>
<accession>A0A494VVV3</accession>
<keyword evidence="2" id="KW-1185">Reference proteome</keyword>
<protein>
    <submittedName>
        <fullName evidence="1">Uncharacterized protein</fullName>
    </submittedName>
</protein>
<dbReference type="AlphaFoldDB" id="A0A494VVV3"/>
<evidence type="ECO:0000313" key="1">
    <source>
        <dbReference type="EMBL" id="AYL95438.1"/>
    </source>
</evidence>
<reference evidence="1 2" key="1">
    <citation type="submission" date="2018-10" db="EMBL/GenBank/DDBJ databases">
        <title>Genome sequencing of Mucilaginibacter sp. HYN0043.</title>
        <authorList>
            <person name="Kim M."/>
            <person name="Yi H."/>
        </authorList>
    </citation>
    <scope>NUCLEOTIDE SEQUENCE [LARGE SCALE GENOMIC DNA]</scope>
    <source>
        <strain evidence="1 2">HYN0043</strain>
    </source>
</reference>
<proteinExistence type="predicted"/>
<evidence type="ECO:0000313" key="2">
    <source>
        <dbReference type="Proteomes" id="UP000270046"/>
    </source>
</evidence>
<sequence length="63" mass="7370">MRLEEIYHRDPVLKYQIGLRDFIALFPVKIKNDKLLKPEPPATLALDRDVFLQILVAFNQSFA</sequence>
<gene>
    <name evidence="1" type="ORF">HYN43_009085</name>
</gene>
<name>A0A494VVV3_9SPHI</name>